<reference evidence="2 3" key="1">
    <citation type="submission" date="2021-07" db="EMBL/GenBank/DDBJ databases">
        <title>Paenibacillus radiodurans sp. nov., isolated from the southeastern edge of Tengger Desert.</title>
        <authorList>
            <person name="Zhang G."/>
        </authorList>
    </citation>
    <scope>NUCLEOTIDE SEQUENCE [LARGE SCALE GENOMIC DNA]</scope>
    <source>
        <strain evidence="2 3">CCM 7311</strain>
    </source>
</reference>
<proteinExistence type="predicted"/>
<dbReference type="PANTHER" id="PTHR37480:SF1">
    <property type="entry name" value="ENOYL-[ACYL-CARRIER-PROTEIN] REDUCTASE [NADH]"/>
    <property type="match status" value="1"/>
</dbReference>
<dbReference type="Pfam" id="PF12241">
    <property type="entry name" value="Enoyl_reductase"/>
    <property type="match status" value="1"/>
</dbReference>
<name>A0ABS7CM32_9BACL</name>
<accession>A0ABS7CM32</accession>
<protein>
    <submittedName>
        <fullName evidence="2">Bifunctional NADH-specific enoyl-ACP reductase/trans-2-enoyl-CoA reductase</fullName>
    </submittedName>
</protein>
<dbReference type="PANTHER" id="PTHR37480">
    <property type="entry name" value="ENOYL-[ACYL-CARRIER-PROTEIN] REDUCTASE [NADH]"/>
    <property type="match status" value="1"/>
</dbReference>
<dbReference type="InterPro" id="IPR010758">
    <property type="entry name" value="Trans-2-enoyl-CoA_reductase"/>
</dbReference>
<comment type="caution">
    <text evidence="2">The sequence shown here is derived from an EMBL/GenBank/DDBJ whole genome shotgun (WGS) entry which is preliminary data.</text>
</comment>
<sequence>RQGAATDNRTATAGWYNSAAFEKAAQEASLKSFSVTGDAFADETKAKTIDVIRTELGQVDLVVYSVASARRIHPKTGEVFNSTLKPIGKPYTNKTVNFHNGTVSSITIDPATDEDIDNTVAVMGGEDWQLWMDALL</sequence>
<dbReference type="Proteomes" id="UP001519887">
    <property type="component" value="Unassembled WGS sequence"/>
</dbReference>
<organism evidence="2 3">
    <name type="scientific">Paenibacillus sepulcri</name>
    <dbReference type="NCBI Taxonomy" id="359917"/>
    <lineage>
        <taxon>Bacteria</taxon>
        <taxon>Bacillati</taxon>
        <taxon>Bacillota</taxon>
        <taxon>Bacilli</taxon>
        <taxon>Bacillales</taxon>
        <taxon>Paenibacillaceae</taxon>
        <taxon>Paenibacillus</taxon>
    </lineage>
</organism>
<feature type="non-terminal residue" evidence="2">
    <location>
        <position position="1"/>
    </location>
</feature>
<gene>
    <name evidence="2" type="ORF">K0U00_48750</name>
</gene>
<evidence type="ECO:0000259" key="1">
    <source>
        <dbReference type="Pfam" id="PF12241"/>
    </source>
</evidence>
<dbReference type="InterPro" id="IPR024910">
    <property type="entry name" value="Enoyl-CoA_Rdtase_cat_dom"/>
</dbReference>
<evidence type="ECO:0000313" key="2">
    <source>
        <dbReference type="EMBL" id="MBW7461969.1"/>
    </source>
</evidence>
<feature type="non-terminal residue" evidence="2">
    <location>
        <position position="136"/>
    </location>
</feature>
<dbReference type="EMBL" id="JAHZIK010003452">
    <property type="protein sequence ID" value="MBW7461969.1"/>
    <property type="molecule type" value="Genomic_DNA"/>
</dbReference>
<evidence type="ECO:0000313" key="3">
    <source>
        <dbReference type="Proteomes" id="UP001519887"/>
    </source>
</evidence>
<feature type="domain" description="Trans-2-enoyl-CoA reductase catalytic" evidence="1">
    <location>
        <begin position="9"/>
        <end position="135"/>
    </location>
</feature>
<keyword evidence="3" id="KW-1185">Reference proteome</keyword>
<dbReference type="Gene3D" id="3.40.50.720">
    <property type="entry name" value="NAD(P)-binding Rossmann-like Domain"/>
    <property type="match status" value="1"/>
</dbReference>